<feature type="transmembrane region" description="Helical" evidence="1">
    <location>
        <begin position="104"/>
        <end position="123"/>
    </location>
</feature>
<comment type="caution">
    <text evidence="2">The sequence shown here is derived from an EMBL/GenBank/DDBJ whole genome shotgun (WGS) entry which is preliminary data.</text>
</comment>
<dbReference type="EMBL" id="BOMG01000080">
    <property type="protein sequence ID" value="GID58011.1"/>
    <property type="molecule type" value="Genomic_DNA"/>
</dbReference>
<keyword evidence="1" id="KW-0472">Membrane</keyword>
<reference evidence="2 3" key="1">
    <citation type="submission" date="2021-01" db="EMBL/GenBank/DDBJ databases">
        <title>Whole genome shotgun sequence of Actinoplanes couchii NBRC 106145.</title>
        <authorList>
            <person name="Komaki H."/>
            <person name="Tamura T."/>
        </authorList>
    </citation>
    <scope>NUCLEOTIDE SEQUENCE [LARGE SCALE GENOMIC DNA]</scope>
    <source>
        <strain evidence="2 3">NBRC 106145</strain>
    </source>
</reference>
<protein>
    <recommendedName>
        <fullName evidence="4">DUF1648 domain-containing protein</fullName>
    </recommendedName>
</protein>
<evidence type="ECO:0000313" key="3">
    <source>
        <dbReference type="Proteomes" id="UP000612282"/>
    </source>
</evidence>
<dbReference type="Proteomes" id="UP000612282">
    <property type="component" value="Unassembled WGS sequence"/>
</dbReference>
<organism evidence="2 3">
    <name type="scientific">Actinoplanes couchii</name>
    <dbReference type="NCBI Taxonomy" id="403638"/>
    <lineage>
        <taxon>Bacteria</taxon>
        <taxon>Bacillati</taxon>
        <taxon>Actinomycetota</taxon>
        <taxon>Actinomycetes</taxon>
        <taxon>Micromonosporales</taxon>
        <taxon>Micromonosporaceae</taxon>
        <taxon>Actinoplanes</taxon>
    </lineage>
</organism>
<gene>
    <name evidence="2" type="ORF">Aco03nite_064150</name>
</gene>
<feature type="transmembrane region" description="Helical" evidence="1">
    <location>
        <begin position="12"/>
        <end position="32"/>
    </location>
</feature>
<evidence type="ECO:0000256" key="1">
    <source>
        <dbReference type="SAM" id="Phobius"/>
    </source>
</evidence>
<feature type="transmembrane region" description="Helical" evidence="1">
    <location>
        <begin position="214"/>
        <end position="232"/>
    </location>
</feature>
<feature type="transmembrane region" description="Helical" evidence="1">
    <location>
        <begin position="135"/>
        <end position="153"/>
    </location>
</feature>
<accession>A0ABQ3XHP8</accession>
<keyword evidence="1" id="KW-1133">Transmembrane helix</keyword>
<feature type="transmembrane region" description="Helical" evidence="1">
    <location>
        <begin position="190"/>
        <end position="208"/>
    </location>
</feature>
<dbReference type="RefSeq" id="WP_203801500.1">
    <property type="nucleotide sequence ID" value="NZ_BAAAQE010000019.1"/>
</dbReference>
<keyword evidence="3" id="KW-1185">Reference proteome</keyword>
<feature type="transmembrane region" description="Helical" evidence="1">
    <location>
        <begin position="59"/>
        <end position="79"/>
    </location>
</feature>
<sequence>METIDEVREQRAPVAGFVVLGVGLALMAGLSWQAAGDLPDPVILAGAGKNGADQQAPKMLVLIGAPLLSLVLTVVLLAAQRFRRLTAATLKVPLWRDDRTHRRAVSLVLGVLTPVFLGLHLMLLRAAVGEIESTLGYLAAAVAIVVVVVGNIWPKQAPAVPGMLRARLDPGTRQRWDDAVEAQRRNLRPAGIVMVVLGLVALACSWSVPMVSFGLSMAAILAMAAITFGTFWRSVAGSGSSTAG</sequence>
<proteinExistence type="predicted"/>
<evidence type="ECO:0000313" key="2">
    <source>
        <dbReference type="EMBL" id="GID58011.1"/>
    </source>
</evidence>
<name>A0ABQ3XHP8_9ACTN</name>
<keyword evidence="1" id="KW-0812">Transmembrane</keyword>
<evidence type="ECO:0008006" key="4">
    <source>
        <dbReference type="Google" id="ProtNLM"/>
    </source>
</evidence>